<dbReference type="EMBL" id="JAARYD010000012">
    <property type="protein sequence ID" value="MBC2178269.1"/>
    <property type="molecule type" value="Genomic_DNA"/>
</dbReference>
<protein>
    <submittedName>
        <fullName evidence="2">Uncharacterized protein</fullName>
    </submittedName>
</protein>
<accession>A0A7X1DA15</accession>
<dbReference type="RefSeq" id="WP_185549513.1">
    <property type="nucleotide sequence ID" value="NZ_JAARYD010000011.1"/>
</dbReference>
<organism evidence="2 3">
    <name type="scientific">Listeria booriae</name>
    <dbReference type="NCBI Taxonomy" id="1552123"/>
    <lineage>
        <taxon>Bacteria</taxon>
        <taxon>Bacillati</taxon>
        <taxon>Bacillota</taxon>
        <taxon>Bacilli</taxon>
        <taxon>Bacillales</taxon>
        <taxon>Listeriaceae</taxon>
        <taxon>Listeria</taxon>
    </lineage>
</organism>
<reference evidence="2 3" key="1">
    <citation type="submission" date="2020-03" db="EMBL/GenBank/DDBJ databases">
        <title>Soil Listeria distribution.</title>
        <authorList>
            <person name="Liao J."/>
            <person name="Wiedmann M."/>
        </authorList>
    </citation>
    <scope>NUCLEOTIDE SEQUENCE [LARGE SCALE GENOMIC DNA]</scope>
    <source>
        <strain evidence="2 3">FSL L7-0259</strain>
    </source>
</reference>
<gene>
    <name evidence="1" type="ORF">HCB27_16370</name>
    <name evidence="2" type="ORF">HCB27_16695</name>
</gene>
<dbReference type="AlphaFoldDB" id="A0A7X1DA15"/>
<sequence length="153" mass="17820">MLVESKKQNQINCILDLCGKRMRDVMPDNKRRQLEIIYKLIALQSGAPVPYPDEEKDLKKDLKELMVKRDAAKRKMFVRLMLQSITKRTPFITLRGDHFYQMKDAGISLEEIACYYKQTESAVEQKLGIEGVKKWSIKADANGYFLCGLWKNE</sequence>
<evidence type="ECO:0000313" key="2">
    <source>
        <dbReference type="EMBL" id="MBC2178269.1"/>
    </source>
</evidence>
<dbReference type="Proteomes" id="UP000541735">
    <property type="component" value="Unassembled WGS sequence"/>
</dbReference>
<evidence type="ECO:0000313" key="3">
    <source>
        <dbReference type="Proteomes" id="UP000541735"/>
    </source>
</evidence>
<dbReference type="EMBL" id="JAARYD010000011">
    <property type="protein sequence ID" value="MBC2178204.1"/>
    <property type="molecule type" value="Genomic_DNA"/>
</dbReference>
<comment type="caution">
    <text evidence="2">The sequence shown here is derived from an EMBL/GenBank/DDBJ whole genome shotgun (WGS) entry which is preliminary data.</text>
</comment>
<name>A0A7X1DA15_9LIST</name>
<evidence type="ECO:0000313" key="1">
    <source>
        <dbReference type="EMBL" id="MBC2178204.1"/>
    </source>
</evidence>
<proteinExistence type="predicted"/>